<keyword evidence="5" id="KW-1133">Transmembrane helix</keyword>
<reference evidence="6 7" key="2">
    <citation type="submission" date="2018-03" db="EMBL/GenBank/DDBJ databases">
        <title>The ancient ancestry and fast evolution of plastids.</title>
        <authorList>
            <person name="Moore K.R."/>
            <person name="Magnabosco C."/>
            <person name="Momper L."/>
            <person name="Gold D.A."/>
            <person name="Bosak T."/>
            <person name="Fournier G.P."/>
        </authorList>
    </citation>
    <scope>NUCLEOTIDE SEQUENCE [LARGE SCALE GENOMIC DNA]</scope>
    <source>
        <strain evidence="6 7">ULC007</strain>
    </source>
</reference>
<evidence type="ECO:0000256" key="4">
    <source>
        <dbReference type="SAM" id="MobiDB-lite"/>
    </source>
</evidence>
<dbReference type="SUPFAM" id="SSF48452">
    <property type="entry name" value="TPR-like"/>
    <property type="match status" value="2"/>
</dbReference>
<evidence type="ECO:0000313" key="7">
    <source>
        <dbReference type="Proteomes" id="UP000238634"/>
    </source>
</evidence>
<dbReference type="InterPro" id="IPR011990">
    <property type="entry name" value="TPR-like_helical_dom_sf"/>
</dbReference>
<dbReference type="OrthoDB" id="5782056at2"/>
<feature type="region of interest" description="Disordered" evidence="4">
    <location>
        <begin position="112"/>
        <end position="136"/>
    </location>
</feature>
<reference evidence="6 7" key="1">
    <citation type="submission" date="2018-02" db="EMBL/GenBank/DDBJ databases">
        <authorList>
            <person name="Cohen D.B."/>
            <person name="Kent A.D."/>
        </authorList>
    </citation>
    <scope>NUCLEOTIDE SEQUENCE [LARGE SCALE GENOMIC DNA]</scope>
    <source>
        <strain evidence="6 7">ULC007</strain>
    </source>
</reference>
<evidence type="ECO:0000256" key="1">
    <source>
        <dbReference type="ARBA" id="ARBA00022737"/>
    </source>
</evidence>
<dbReference type="AlphaFoldDB" id="A0A2T1D2G7"/>
<dbReference type="PROSITE" id="PS50005">
    <property type="entry name" value="TPR"/>
    <property type="match status" value="4"/>
</dbReference>
<dbReference type="Proteomes" id="UP000238634">
    <property type="component" value="Unassembled WGS sequence"/>
</dbReference>
<keyword evidence="7" id="KW-1185">Reference proteome</keyword>
<protein>
    <submittedName>
        <fullName evidence="6">Tetratricopeptide repeat protein</fullName>
    </submittedName>
</protein>
<dbReference type="STRING" id="1920490.GCA_001895925_05375"/>
<proteinExistence type="predicted"/>
<dbReference type="InterPro" id="IPR019734">
    <property type="entry name" value="TPR_rpt"/>
</dbReference>
<feature type="transmembrane region" description="Helical" evidence="5">
    <location>
        <begin position="83"/>
        <end position="102"/>
    </location>
</feature>
<feature type="transmembrane region" description="Helical" evidence="5">
    <location>
        <begin position="141"/>
        <end position="160"/>
    </location>
</feature>
<dbReference type="Pfam" id="PF13181">
    <property type="entry name" value="TPR_8"/>
    <property type="match status" value="3"/>
</dbReference>
<evidence type="ECO:0000313" key="6">
    <source>
        <dbReference type="EMBL" id="PSB14670.1"/>
    </source>
</evidence>
<gene>
    <name evidence="6" type="ORF">C7B65_26055</name>
</gene>
<keyword evidence="1" id="KW-0677">Repeat</keyword>
<organism evidence="6 7">
    <name type="scientific">Phormidesmis priestleyi ULC007</name>
    <dbReference type="NCBI Taxonomy" id="1920490"/>
    <lineage>
        <taxon>Bacteria</taxon>
        <taxon>Bacillati</taxon>
        <taxon>Cyanobacteriota</taxon>
        <taxon>Cyanophyceae</taxon>
        <taxon>Leptolyngbyales</taxon>
        <taxon>Leptolyngbyaceae</taxon>
        <taxon>Phormidesmis</taxon>
    </lineage>
</organism>
<evidence type="ECO:0000256" key="2">
    <source>
        <dbReference type="ARBA" id="ARBA00022803"/>
    </source>
</evidence>
<evidence type="ECO:0000256" key="3">
    <source>
        <dbReference type="PROSITE-ProRule" id="PRU00339"/>
    </source>
</evidence>
<keyword evidence="5" id="KW-0472">Membrane</keyword>
<accession>A0A2T1D2G7</accession>
<dbReference type="PANTHER" id="PTHR44858">
    <property type="entry name" value="TETRATRICOPEPTIDE REPEAT PROTEIN 6"/>
    <property type="match status" value="1"/>
</dbReference>
<dbReference type="PANTHER" id="PTHR44858:SF1">
    <property type="entry name" value="UDP-N-ACETYLGLUCOSAMINE--PEPTIDE N-ACETYLGLUCOSAMINYLTRANSFERASE SPINDLY-RELATED"/>
    <property type="match status" value="1"/>
</dbReference>
<feature type="repeat" description="TPR" evidence="3">
    <location>
        <begin position="420"/>
        <end position="453"/>
    </location>
</feature>
<keyword evidence="5" id="KW-0812">Transmembrane</keyword>
<dbReference type="InterPro" id="IPR050498">
    <property type="entry name" value="Ycf3"/>
</dbReference>
<feature type="repeat" description="TPR" evidence="3">
    <location>
        <begin position="462"/>
        <end position="495"/>
    </location>
</feature>
<dbReference type="RefSeq" id="WP_073074790.1">
    <property type="nucleotide sequence ID" value="NZ_MPPI01000046.1"/>
</dbReference>
<feature type="transmembrane region" description="Helical" evidence="5">
    <location>
        <begin position="53"/>
        <end position="71"/>
    </location>
</feature>
<comment type="caution">
    <text evidence="6">The sequence shown here is derived from an EMBL/GenBank/DDBJ whole genome shotgun (WGS) entry which is preliminary data.</text>
</comment>
<dbReference type="EMBL" id="PVWG01000081">
    <property type="protein sequence ID" value="PSB14670.1"/>
    <property type="molecule type" value="Genomic_DNA"/>
</dbReference>
<dbReference type="Gene3D" id="1.25.40.10">
    <property type="entry name" value="Tetratricopeptide repeat domain"/>
    <property type="match status" value="2"/>
</dbReference>
<dbReference type="SMART" id="SM00028">
    <property type="entry name" value="TPR"/>
    <property type="match status" value="4"/>
</dbReference>
<keyword evidence="2 3" id="KW-0802">TPR repeat</keyword>
<feature type="repeat" description="TPR" evidence="3">
    <location>
        <begin position="378"/>
        <end position="411"/>
    </location>
</feature>
<sequence>MSPNKSPSEEERPNSEFRQTAISNVEAQNIWVGRIFQTIIYFGISVNSSQRRFAQFLSILVYIACLVWGGIKLINGEPELSTYAMLVLGSGLLSLTCIYYAWFWKPELRDQSPSDPNINSSNKLVKQQQTREQQRKWTRRSTMMGAIAIPLLTYGGFFIWQSLPPKHSIILLAEFEPDKGIPPYPRVTNTIEEQLGAAIRPYSDIKLKRLFHSFANHGEALAVGQQYKASIVIWGRYGEQDKGILPVSFNFEVLKEPKYLPKSVKAAENSGATLLLDIPPTKNLTVYTNLSSKTRYLTFLTLGVTRYSAEDWDGSINFSTDALKDLENPELQQSKLKVNDLDRSLVYAFRGKVHQFKENGEQALADYNRAIEISPNYSIFYGYRGSVYNMQGNHDLAISNMTKALNIEPKLRLWGDDILGAAYVMRGSNYLFKGDFTRALGDINQAIQLNATSSPNGLKIMVFAYRQRAVAYELLKNYAHADEDYTKSIEIAPKYMAYTSYVGRGRFYSTQQNFTRAIEDFNKA</sequence>
<feature type="compositionally biased region" description="Polar residues" evidence="4">
    <location>
        <begin position="113"/>
        <end position="131"/>
    </location>
</feature>
<dbReference type="PROSITE" id="PS50293">
    <property type="entry name" value="TPR_REGION"/>
    <property type="match status" value="1"/>
</dbReference>
<feature type="repeat" description="TPR" evidence="3">
    <location>
        <begin position="344"/>
        <end position="377"/>
    </location>
</feature>
<evidence type="ECO:0000256" key="5">
    <source>
        <dbReference type="SAM" id="Phobius"/>
    </source>
</evidence>
<name>A0A2T1D2G7_9CYAN</name>